<dbReference type="FunCoup" id="A0A0B2UK49">
    <property type="interactions" value="318"/>
</dbReference>
<dbReference type="HOGENOM" id="CLU_1294389_0_0_1"/>
<evidence type="ECO:0000256" key="9">
    <source>
        <dbReference type="ARBA" id="ARBA00023163"/>
    </source>
</evidence>
<evidence type="ECO:0000256" key="13">
    <source>
        <dbReference type="RuleBase" id="RU368090"/>
    </source>
</evidence>
<evidence type="ECO:0000256" key="4">
    <source>
        <dbReference type="ARBA" id="ARBA00022723"/>
    </source>
</evidence>
<evidence type="ECO:0000256" key="5">
    <source>
        <dbReference type="ARBA" id="ARBA00022763"/>
    </source>
</evidence>
<comment type="similarity">
    <text evidence="2 13">Belongs to the TFB4 family.</text>
</comment>
<evidence type="ECO:0000256" key="7">
    <source>
        <dbReference type="ARBA" id="ARBA00022833"/>
    </source>
</evidence>
<keyword evidence="4 13" id="KW-0479">Metal-binding</keyword>
<dbReference type="PANTHER" id="PTHR12831">
    <property type="entry name" value="TRANSCRIPTION INITIATION FACTOR IIH TFIIH , POLYPEPTIDE 3-RELATED"/>
    <property type="match status" value="1"/>
</dbReference>
<evidence type="ECO:0000256" key="3">
    <source>
        <dbReference type="ARBA" id="ARBA00021280"/>
    </source>
</evidence>
<keyword evidence="8 13" id="KW-0805">Transcription regulation</keyword>
<evidence type="ECO:0000313" key="14">
    <source>
        <dbReference type="EMBL" id="KHN69350.1"/>
    </source>
</evidence>
<keyword evidence="5 13" id="KW-0227">DNA damage</keyword>
<keyword evidence="11 13" id="KW-0539">Nucleus</keyword>
<evidence type="ECO:0000256" key="1">
    <source>
        <dbReference type="ARBA" id="ARBA00004123"/>
    </source>
</evidence>
<evidence type="ECO:0000256" key="6">
    <source>
        <dbReference type="ARBA" id="ARBA00022771"/>
    </source>
</evidence>
<dbReference type="InParanoid" id="A0A0B2UK49"/>
<evidence type="ECO:0000256" key="10">
    <source>
        <dbReference type="ARBA" id="ARBA00023204"/>
    </source>
</evidence>
<dbReference type="GO" id="GO:0000439">
    <property type="term" value="C:transcription factor TFIIH core complex"/>
    <property type="evidence" value="ECO:0007669"/>
    <property type="project" value="UniProtKB-UniRule"/>
</dbReference>
<protein>
    <recommendedName>
        <fullName evidence="3 13">General transcription and DNA repair factor IIH subunit TFB4</fullName>
        <shortName evidence="13">TFIIH subunit TFB4</shortName>
    </recommendedName>
    <alternativeName>
        <fullName evidence="12 13">RNA polymerase II transcription factor B subunit 4</fullName>
    </alternativeName>
</protein>
<keyword evidence="15" id="KW-1185">Reference proteome</keyword>
<dbReference type="GO" id="GO:0005675">
    <property type="term" value="C:transcription factor TFIIH holo complex"/>
    <property type="evidence" value="ECO:0007669"/>
    <property type="project" value="UniProtKB-UniRule"/>
</dbReference>
<dbReference type="InterPro" id="IPR036465">
    <property type="entry name" value="vWFA_dom_sf"/>
</dbReference>
<dbReference type="GO" id="GO:0006289">
    <property type="term" value="P:nucleotide-excision repair"/>
    <property type="evidence" value="ECO:0007669"/>
    <property type="project" value="UniProtKB-UniRule"/>
</dbReference>
<evidence type="ECO:0000313" key="15">
    <source>
        <dbReference type="Proteomes" id="UP000031056"/>
    </source>
</evidence>
<evidence type="ECO:0000256" key="2">
    <source>
        <dbReference type="ARBA" id="ARBA00005273"/>
    </source>
</evidence>
<comment type="subunit">
    <text evidence="13">Component of the 7-subunit TFIIH core complex composed of XPB/SSL2, XPD/RAD3, SSL1, TFB1, TFB2, TFB4 and TFB5, which is active in NER. The core complex associates with the 3-subunit CTD-kinase module TFIIK composed of CCL1, KIN28 and TFB3 to form the 10-subunit holoenzyme (holo-TFIIH) active in transcription.</text>
</comment>
<dbReference type="RefSeq" id="XP_014563392.1">
    <property type="nucleotide sequence ID" value="XM_014707906.1"/>
</dbReference>
<proteinExistence type="inferred from homology"/>
<dbReference type="Proteomes" id="UP000031056">
    <property type="component" value="Unassembled WGS sequence"/>
</dbReference>
<dbReference type="GO" id="GO:0008270">
    <property type="term" value="F:zinc ion binding"/>
    <property type="evidence" value="ECO:0007669"/>
    <property type="project" value="UniProtKB-KW"/>
</dbReference>
<keyword evidence="6 13" id="KW-0863">Zinc-finger</keyword>
<organism evidence="14 15">
    <name type="scientific">Ordospora colligata OC4</name>
    <dbReference type="NCBI Taxonomy" id="1354746"/>
    <lineage>
        <taxon>Eukaryota</taxon>
        <taxon>Fungi</taxon>
        <taxon>Fungi incertae sedis</taxon>
        <taxon>Microsporidia</taxon>
        <taxon>Ordosporidae</taxon>
        <taxon>Ordospora</taxon>
    </lineage>
</organism>
<dbReference type="STRING" id="1354746.A0A0B2UK49"/>
<evidence type="ECO:0000256" key="8">
    <source>
        <dbReference type="ARBA" id="ARBA00023015"/>
    </source>
</evidence>
<keyword evidence="10 13" id="KW-0234">DNA repair</keyword>
<dbReference type="PANTHER" id="PTHR12831:SF0">
    <property type="entry name" value="GENERAL TRANSCRIPTION FACTOR IIH SUBUNIT 3"/>
    <property type="match status" value="1"/>
</dbReference>
<dbReference type="GeneID" id="26262125"/>
<dbReference type="InterPro" id="IPR004600">
    <property type="entry name" value="TFIIH_Tfb4/GTF2H3"/>
</dbReference>
<dbReference type="AlphaFoldDB" id="A0A0B2UK49"/>
<evidence type="ECO:0000256" key="11">
    <source>
        <dbReference type="ARBA" id="ARBA00023242"/>
    </source>
</evidence>
<reference evidence="14 15" key="1">
    <citation type="journal article" date="2014" name="MBio">
        <title>The Ordospora colligata genome; evolution of extreme reduction in microsporidia and host-to-parasite horizontal gene transfer.</title>
        <authorList>
            <person name="Pombert J.-F."/>
            <person name="Haag K.L."/>
            <person name="Beidas S."/>
            <person name="Ebert D."/>
            <person name="Keeling P.J."/>
        </authorList>
    </citation>
    <scope>NUCLEOTIDE SEQUENCE [LARGE SCALE GENOMIC DNA]</scope>
    <source>
        <strain evidence="14 15">OC4</strain>
    </source>
</reference>
<comment type="function">
    <text evidence="13">Component of the general transcription and DNA repair factor IIH (TFIIH) core complex, which is involved in general and transcription-coupled nucleotide excision repair (NER) of damaged DNA and, when complexed to TFIIK, in RNA transcription by RNA polymerase II. In NER, TFIIH acts by opening DNA around the lesion to allow the excision of the damaged oligonucleotide and its replacement by a new DNA fragment. In transcription, TFIIH has an essential role in transcription initiation. When the pre-initiation complex (PIC) has been established, TFIIH is required for promoter opening and promoter escape. Phosphorylation of the C-terminal tail (CTD) of the largest subunit of RNA polymerase II by the kinase module TFIIK controls the initiation of transcription.</text>
</comment>
<sequence length="213" mass="24625">MILFLLIDLHKDDWEMTTRDLFADVMIFLNAYQKSSRENRIIVVSSRRVIFDTLKDDISDIYSITTLGTRYSVNDLGYALCLHRSKESQIVIFTLREEHKDEYLRYIKCMFAAQRFRVKINAFSLVENKTILQCCASTGGEYFSNEAQCLRSLLSLLGTKKSLQPLEFTATCYCHGKQILLGLVCPICLSVFCKFIPVCKKCKSKFSFIKIEE</sequence>
<evidence type="ECO:0000256" key="12">
    <source>
        <dbReference type="ARBA" id="ARBA00033341"/>
    </source>
</evidence>
<name>A0A0B2UK49_9MICR</name>
<keyword evidence="7 13" id="KW-0862">Zinc</keyword>
<dbReference type="EMBL" id="JOKQ01000008">
    <property type="protein sequence ID" value="KHN69350.1"/>
    <property type="molecule type" value="Genomic_DNA"/>
</dbReference>
<dbReference type="VEuPathDB" id="MicrosporidiaDB:M896_080850"/>
<comment type="subcellular location">
    <subcellularLocation>
        <location evidence="1 13">Nucleus</location>
    </subcellularLocation>
</comment>
<comment type="caution">
    <text evidence="14">The sequence shown here is derived from an EMBL/GenBank/DDBJ whole genome shotgun (WGS) entry which is preliminary data.</text>
</comment>
<dbReference type="OrthoDB" id="17307at2759"/>
<dbReference type="Pfam" id="PF03850">
    <property type="entry name" value="Tfb4"/>
    <property type="match status" value="1"/>
</dbReference>
<accession>A0A0B2UK49</accession>
<dbReference type="Gene3D" id="3.40.50.410">
    <property type="entry name" value="von Willebrand factor, type A domain"/>
    <property type="match status" value="1"/>
</dbReference>
<keyword evidence="9 13" id="KW-0804">Transcription</keyword>
<dbReference type="GO" id="GO:0006355">
    <property type="term" value="P:regulation of DNA-templated transcription"/>
    <property type="evidence" value="ECO:0007669"/>
    <property type="project" value="InterPro"/>
</dbReference>
<gene>
    <name evidence="14" type="ORF">M896_080850</name>
</gene>